<dbReference type="Pfam" id="PF14602">
    <property type="entry name" value="Hexapep_2"/>
    <property type="match status" value="1"/>
</dbReference>
<evidence type="ECO:0000256" key="5">
    <source>
        <dbReference type="ARBA" id="ARBA00023154"/>
    </source>
</evidence>
<keyword evidence="2 9" id="KW-0808">Transferase</keyword>
<dbReference type="EC" id="2.3.1.89" evidence="7"/>
<evidence type="ECO:0000256" key="3">
    <source>
        <dbReference type="ARBA" id="ARBA00022737"/>
    </source>
</evidence>
<dbReference type="InterPro" id="IPR019873">
    <property type="entry name" value="DapH"/>
</dbReference>
<evidence type="ECO:0000256" key="6">
    <source>
        <dbReference type="ARBA" id="ARBA00023315"/>
    </source>
</evidence>
<dbReference type="Pfam" id="PF00132">
    <property type="entry name" value="Hexapep"/>
    <property type="match status" value="1"/>
</dbReference>
<evidence type="ECO:0000313" key="9">
    <source>
        <dbReference type="EMBL" id="HHZ04424.1"/>
    </source>
</evidence>
<dbReference type="Pfam" id="PF08503">
    <property type="entry name" value="DapH_N"/>
    <property type="match status" value="1"/>
</dbReference>
<dbReference type="InterPro" id="IPR018357">
    <property type="entry name" value="Hexapep_transf_CS"/>
</dbReference>
<comment type="caution">
    <text evidence="9">The sequence shown here is derived from an EMBL/GenBank/DDBJ whole genome shotgun (WGS) entry which is preliminary data.</text>
</comment>
<reference evidence="9 10" key="1">
    <citation type="journal article" date="2020" name="Biotechnol. Biofuels">
        <title>New insights from the biogas microbiome by comprehensive genome-resolved metagenomics of nearly 1600 species originating from multiple anaerobic digesters.</title>
        <authorList>
            <person name="Campanaro S."/>
            <person name="Treu L."/>
            <person name="Rodriguez-R L.M."/>
            <person name="Kovalovszki A."/>
            <person name="Ziels R.M."/>
            <person name="Maus I."/>
            <person name="Zhu X."/>
            <person name="Kougias P.G."/>
            <person name="Basile A."/>
            <person name="Luo G."/>
            <person name="Schluter A."/>
            <person name="Konstantinidis K.T."/>
            <person name="Angelidaki I."/>
        </authorList>
    </citation>
    <scope>NUCLEOTIDE SEQUENCE [LARGE SCALE GENOMIC DNA]</scope>
    <source>
        <strain evidence="9">AS25fmACSIPFO_94</strain>
    </source>
</reference>
<organism evidence="9 10">
    <name type="scientific">Acetomicrobium hydrogeniformans</name>
    <dbReference type="NCBI Taxonomy" id="649746"/>
    <lineage>
        <taxon>Bacteria</taxon>
        <taxon>Thermotogati</taxon>
        <taxon>Synergistota</taxon>
        <taxon>Synergistia</taxon>
        <taxon>Synergistales</taxon>
        <taxon>Acetomicrobiaceae</taxon>
        <taxon>Acetomicrobium</taxon>
    </lineage>
</organism>
<evidence type="ECO:0000256" key="4">
    <source>
        <dbReference type="ARBA" id="ARBA00022915"/>
    </source>
</evidence>
<keyword evidence="5" id="KW-0457">Lysine biosynthesis</keyword>
<dbReference type="HAMAP" id="MF_01691">
    <property type="entry name" value="DapH"/>
    <property type="match status" value="1"/>
</dbReference>
<keyword evidence="4" id="KW-0220">Diaminopimelate biosynthesis</keyword>
<dbReference type="NCBIfam" id="TIGR03532">
    <property type="entry name" value="DapD_Ac"/>
    <property type="match status" value="1"/>
</dbReference>
<dbReference type="Gene3D" id="3.30.70.250">
    <property type="entry name" value="Malonyl-CoA ACP transacylase, ACP-binding"/>
    <property type="match status" value="1"/>
</dbReference>
<dbReference type="InterPro" id="IPR001451">
    <property type="entry name" value="Hexapep"/>
</dbReference>
<name>A0A7V7BY72_9BACT</name>
<dbReference type="Proteomes" id="UP000525027">
    <property type="component" value="Unassembled WGS sequence"/>
</dbReference>
<evidence type="ECO:0000313" key="10">
    <source>
        <dbReference type="Proteomes" id="UP000525027"/>
    </source>
</evidence>
<dbReference type="PANTHER" id="PTHR43300:SF10">
    <property type="entry name" value="2,3,4,5-TETRAHYDROPYRIDINE-2,6-DICARBOXYLATE N-ACETYLTRANSFERASE"/>
    <property type="match status" value="1"/>
</dbReference>
<dbReference type="SUPFAM" id="SSF51161">
    <property type="entry name" value="Trimeric LpxA-like enzymes"/>
    <property type="match status" value="1"/>
</dbReference>
<evidence type="ECO:0000259" key="8">
    <source>
        <dbReference type="Pfam" id="PF08503"/>
    </source>
</evidence>
<evidence type="ECO:0000256" key="1">
    <source>
        <dbReference type="ARBA" id="ARBA00022605"/>
    </source>
</evidence>
<dbReference type="PANTHER" id="PTHR43300">
    <property type="entry name" value="ACETYLTRANSFERASE"/>
    <property type="match status" value="1"/>
</dbReference>
<dbReference type="EMBL" id="DURU01000095">
    <property type="protein sequence ID" value="HHZ04424.1"/>
    <property type="molecule type" value="Genomic_DNA"/>
</dbReference>
<keyword evidence="3" id="KW-0677">Repeat</keyword>
<accession>A0A7V7BY72</accession>
<dbReference type="RefSeq" id="WP_213697889.1">
    <property type="nucleotide sequence ID" value="NZ_DURU01000095.1"/>
</dbReference>
<dbReference type="GO" id="GO:0047200">
    <property type="term" value="F:tetrahydrodipicolinate N-acetyltransferase activity"/>
    <property type="evidence" value="ECO:0007669"/>
    <property type="project" value="UniProtKB-UniRule"/>
</dbReference>
<gene>
    <name evidence="9" type="primary">dapD</name>
    <name evidence="9" type="ORF">GX397_05085</name>
</gene>
<dbReference type="InterPro" id="IPR013710">
    <property type="entry name" value="DapH_N"/>
</dbReference>
<dbReference type="InterPro" id="IPR011004">
    <property type="entry name" value="Trimer_LpxA-like_sf"/>
</dbReference>
<dbReference type="Gene3D" id="2.160.10.10">
    <property type="entry name" value="Hexapeptide repeat proteins"/>
    <property type="match status" value="1"/>
</dbReference>
<dbReference type="PROSITE" id="PS00101">
    <property type="entry name" value="HEXAPEP_TRANSFERASES"/>
    <property type="match status" value="1"/>
</dbReference>
<dbReference type="GO" id="GO:0009089">
    <property type="term" value="P:lysine biosynthetic process via diaminopimelate"/>
    <property type="evidence" value="ECO:0007669"/>
    <property type="project" value="UniProtKB-UniRule"/>
</dbReference>
<proteinExistence type="inferred from homology"/>
<keyword evidence="1" id="KW-0028">Amino-acid biosynthesis</keyword>
<dbReference type="AlphaFoldDB" id="A0A7V7BY72"/>
<protein>
    <recommendedName>
        <fullName evidence="7">2,3,4,5-tetrahydropyridine-2,6-dicarboxylate N-acetyltransferase</fullName>
        <ecNumber evidence="7">2.3.1.89</ecNumber>
    </recommendedName>
</protein>
<evidence type="ECO:0000256" key="7">
    <source>
        <dbReference type="NCBIfam" id="TIGR03532"/>
    </source>
</evidence>
<dbReference type="CDD" id="cd03350">
    <property type="entry name" value="LbH_THP_succinylT"/>
    <property type="match status" value="1"/>
</dbReference>
<feature type="domain" description="2,3,4,5-tetrahydropyridine-2,6-dicarboxylate N-acetyltransferase N-terminal" evidence="8">
    <location>
        <begin position="1"/>
        <end position="83"/>
    </location>
</feature>
<evidence type="ECO:0000256" key="2">
    <source>
        <dbReference type="ARBA" id="ARBA00022679"/>
    </source>
</evidence>
<sequence length="232" mass="24050">MQPEEIIKLISQSQKTTPSIAFVSGDLKGLEIKNVKFVGGLDFGVLLGDYKEIEEVIESNKGRIRGYHIEVRARNSAVPLADLTKYDARIEPGAVIRDMVDIGKGAVIMMGAVINIGAVIGAGTMIDMNAVIGGRAIIGSNCHIGAGAVIAGVIEPPSATPVIIGDKVLIGANAVVLEGVKIGSGAIVGAGSIVTKDVPENAVVIGAPARVVKIVDENVAQKSKIVEELRNL</sequence>
<dbReference type="InterPro" id="IPR050179">
    <property type="entry name" value="Trans_hexapeptide_repeat"/>
</dbReference>
<keyword evidence="6" id="KW-0012">Acyltransferase</keyword>
<dbReference type="GO" id="GO:0019877">
    <property type="term" value="P:diaminopimelate biosynthetic process"/>
    <property type="evidence" value="ECO:0007669"/>
    <property type="project" value="UniProtKB-KW"/>
</dbReference>